<proteinExistence type="predicted"/>
<keyword evidence="3" id="KW-1185">Reference proteome</keyword>
<protein>
    <submittedName>
        <fullName evidence="2">Uncharacterized protein</fullName>
    </submittedName>
</protein>
<name>A0A8S1IZT2_9CHLO</name>
<dbReference type="Proteomes" id="UP000708148">
    <property type="component" value="Unassembled WGS sequence"/>
</dbReference>
<reference evidence="2" key="1">
    <citation type="submission" date="2020-12" db="EMBL/GenBank/DDBJ databases">
        <authorList>
            <person name="Iha C."/>
        </authorList>
    </citation>
    <scope>NUCLEOTIDE SEQUENCE</scope>
</reference>
<organism evidence="2 3">
    <name type="scientific">Ostreobium quekettii</name>
    <dbReference type="NCBI Taxonomy" id="121088"/>
    <lineage>
        <taxon>Eukaryota</taxon>
        <taxon>Viridiplantae</taxon>
        <taxon>Chlorophyta</taxon>
        <taxon>core chlorophytes</taxon>
        <taxon>Ulvophyceae</taxon>
        <taxon>TCBD clade</taxon>
        <taxon>Bryopsidales</taxon>
        <taxon>Ostreobineae</taxon>
        <taxon>Ostreobiaceae</taxon>
        <taxon>Ostreobium</taxon>
    </lineage>
</organism>
<evidence type="ECO:0000313" key="3">
    <source>
        <dbReference type="Proteomes" id="UP000708148"/>
    </source>
</evidence>
<dbReference type="EMBL" id="CAJHUC010000991">
    <property type="protein sequence ID" value="CAD7699312.1"/>
    <property type="molecule type" value="Genomic_DNA"/>
</dbReference>
<feature type="region of interest" description="Disordered" evidence="1">
    <location>
        <begin position="1"/>
        <end position="48"/>
    </location>
</feature>
<accession>A0A8S1IZT2</accession>
<dbReference type="AlphaFoldDB" id="A0A8S1IZT2"/>
<feature type="region of interest" description="Disordered" evidence="1">
    <location>
        <begin position="174"/>
        <end position="194"/>
    </location>
</feature>
<evidence type="ECO:0000256" key="1">
    <source>
        <dbReference type="SAM" id="MobiDB-lite"/>
    </source>
</evidence>
<evidence type="ECO:0000313" key="2">
    <source>
        <dbReference type="EMBL" id="CAD7699312.1"/>
    </source>
</evidence>
<gene>
    <name evidence="2" type="ORF">OSTQU699_LOCUS4671</name>
</gene>
<sequence length="344" mass="35484">MSARDGGTPADDPGSCPGSAASRMRTPIGRRGRPEDSTGGAGRTAAAASSVERLAAFKVPTWSPVVGSVPIQPPLQSGPQPLAGEVKSCPVPTWSPVVGLLPQQQEAAAQPLPFLTPVINGSPPNPDGSASLQGQRLLFSTPSERSSVSETPVAWTQVSSPLSTPLVCLTDASLGRRRSRSASPQGREHGTPRPVVWHDNALYGAAAAVPGTSCIKASQPAWLSAKFAEVALDLPCPPQCDHHPEPEGQMTISGAEDRRDGVAASRVISGLQLNTALHLNTGSGIGRYRAGVLEPTKSSEAVGGQGGKSLAAAVDMEVGDDVENEWTIGAARRAGIIGREEEEA</sequence>
<comment type="caution">
    <text evidence="2">The sequence shown here is derived from an EMBL/GenBank/DDBJ whole genome shotgun (WGS) entry which is preliminary data.</text>
</comment>